<dbReference type="Pfam" id="PF00012">
    <property type="entry name" value="HSP70"/>
    <property type="match status" value="1"/>
</dbReference>
<dbReference type="AlphaFoldDB" id="A0A397ISS1"/>
<dbReference type="OrthoDB" id="2963168at2759"/>
<dbReference type="PANTHER" id="PTHR14187:SF5">
    <property type="entry name" value="HEAT SHOCK 70 KDA PROTEIN 12A"/>
    <property type="match status" value="1"/>
</dbReference>
<dbReference type="GO" id="GO:0005524">
    <property type="term" value="F:ATP binding"/>
    <property type="evidence" value="ECO:0007669"/>
    <property type="project" value="UniProtKB-KW"/>
</dbReference>
<proteinExistence type="predicted"/>
<dbReference type="Gene3D" id="3.30.420.40">
    <property type="match status" value="2"/>
</dbReference>
<keyword evidence="2" id="KW-0067">ATP-binding</keyword>
<evidence type="ECO:0000256" key="2">
    <source>
        <dbReference type="ARBA" id="ARBA00022840"/>
    </source>
</evidence>
<dbReference type="InterPro" id="IPR013126">
    <property type="entry name" value="Hsp_70_fam"/>
</dbReference>
<dbReference type="GO" id="GO:0140662">
    <property type="term" value="F:ATP-dependent protein folding chaperone"/>
    <property type="evidence" value="ECO:0007669"/>
    <property type="project" value="InterPro"/>
</dbReference>
<evidence type="ECO:0000313" key="3">
    <source>
        <dbReference type="EMBL" id="RHZ79049.1"/>
    </source>
</evidence>
<comment type="caution">
    <text evidence="3">The sequence shown here is derived from an EMBL/GenBank/DDBJ whole genome shotgun (WGS) entry which is preliminary data.</text>
</comment>
<dbReference type="InterPro" id="IPR043129">
    <property type="entry name" value="ATPase_NBD"/>
</dbReference>
<accession>A0A397ISS1</accession>
<gene>
    <name evidence="3" type="ORF">Glove_152g47</name>
</gene>
<reference evidence="3 4" key="1">
    <citation type="submission" date="2018-08" db="EMBL/GenBank/DDBJ databases">
        <title>Genome and evolution of the arbuscular mycorrhizal fungus Diversispora epigaea (formerly Glomus versiforme) and its bacterial endosymbionts.</title>
        <authorList>
            <person name="Sun X."/>
            <person name="Fei Z."/>
            <person name="Harrison M."/>
        </authorList>
    </citation>
    <scope>NUCLEOTIDE SEQUENCE [LARGE SCALE GENOMIC DNA]</scope>
    <source>
        <strain evidence="3 4">IT104</strain>
    </source>
</reference>
<dbReference type="EMBL" id="PQFF01000143">
    <property type="protein sequence ID" value="RHZ79049.1"/>
    <property type="molecule type" value="Genomic_DNA"/>
</dbReference>
<keyword evidence="1" id="KW-0547">Nucleotide-binding</keyword>
<dbReference type="Proteomes" id="UP000266861">
    <property type="component" value="Unassembled WGS sequence"/>
</dbReference>
<organism evidence="3 4">
    <name type="scientific">Diversispora epigaea</name>
    <dbReference type="NCBI Taxonomy" id="1348612"/>
    <lineage>
        <taxon>Eukaryota</taxon>
        <taxon>Fungi</taxon>
        <taxon>Fungi incertae sedis</taxon>
        <taxon>Mucoromycota</taxon>
        <taxon>Glomeromycotina</taxon>
        <taxon>Glomeromycetes</taxon>
        <taxon>Diversisporales</taxon>
        <taxon>Diversisporaceae</taxon>
        <taxon>Diversispora</taxon>
    </lineage>
</organism>
<sequence length="568" mass="65205">MEFYIERRVFRFDFVPEVPADIRIAVGIDFGTTFSGFAYAHFHNGKVIINENWPGKKGPKKTPTVLQYDEDLQVLWGFDALASEPQKKRRRKVSTNFSKPVETVELFKFYLGNTPNEQKPKLPSNVSPEKAITDYLREIGTIIKDEIKLHWPDIDFFRMVRLVVTIPAEFTEETKTIMRQCIYNANLINNIGTQNLKFTTEPEAAAIHCMKVIKEHGLKTGASYLVVDCGGGTVDLTVRKLLPNNQLGEDTERSGGYCGGSYVDKEFLKFLEKKVGKYAMKMLRDKHYGQLSYMIQQFCERVKTRFTGVQSEFREYSLDIEKSCPALKQYVNGEARDELSEEEWEIEIDFLTVKSFFDPVVNKILDLIKAQLIKSKNCSLIFLVGGFSESKYLREKVMQKFENFKIAVPPYPMEAIACGAAEYGLKMDIIKTRKLNHSFGVQSYSKFQLGDPPSRKTWDGRIYLFSLMAKKGVEVEVDQKFFTTMYPVYPNQTAILFKFFYTKESTAQYCDEPGMHKLGEFEVDLPDTHLGLNRPVLIQLSFGTMDIIATAKNETNGKEYHISFELVL</sequence>
<keyword evidence="4" id="KW-1185">Reference proteome</keyword>
<evidence type="ECO:0008006" key="5">
    <source>
        <dbReference type="Google" id="ProtNLM"/>
    </source>
</evidence>
<evidence type="ECO:0000313" key="4">
    <source>
        <dbReference type="Proteomes" id="UP000266861"/>
    </source>
</evidence>
<dbReference type="PANTHER" id="PTHR14187">
    <property type="entry name" value="ALPHA KINASE/ELONGATION FACTOR 2 KINASE"/>
    <property type="match status" value="1"/>
</dbReference>
<dbReference type="STRING" id="1348612.A0A397ISS1"/>
<dbReference type="CDD" id="cd10229">
    <property type="entry name" value="ASKHA_NBD_HSP70_HSPA12"/>
    <property type="match status" value="1"/>
</dbReference>
<evidence type="ECO:0000256" key="1">
    <source>
        <dbReference type="ARBA" id="ARBA00022741"/>
    </source>
</evidence>
<protein>
    <recommendedName>
        <fullName evidence="5">Actin-like ATPase domain-containing protein</fullName>
    </recommendedName>
</protein>
<dbReference type="SUPFAM" id="SSF53067">
    <property type="entry name" value="Actin-like ATPase domain"/>
    <property type="match status" value="2"/>
</dbReference>
<name>A0A397ISS1_9GLOM</name>
<dbReference type="Gene3D" id="3.90.640.10">
    <property type="entry name" value="Actin, Chain A, domain 4"/>
    <property type="match status" value="1"/>
</dbReference>